<keyword evidence="2" id="KW-0677">Repeat</keyword>
<feature type="repeat" description="WD" evidence="3">
    <location>
        <begin position="153"/>
        <end position="194"/>
    </location>
</feature>
<name>A0AAU9IN91_9CILI</name>
<dbReference type="PROSITE" id="PS50294">
    <property type="entry name" value="WD_REPEATS_REGION"/>
    <property type="match status" value="6"/>
</dbReference>
<dbReference type="EMBL" id="CAJZBQ010000013">
    <property type="protein sequence ID" value="CAG9315231.1"/>
    <property type="molecule type" value="Genomic_DNA"/>
</dbReference>
<feature type="transmembrane region" description="Helical" evidence="4">
    <location>
        <begin position="914"/>
        <end position="939"/>
    </location>
</feature>
<dbReference type="Pfam" id="PF00400">
    <property type="entry name" value="WD40"/>
    <property type="match status" value="9"/>
</dbReference>
<evidence type="ECO:0000256" key="3">
    <source>
        <dbReference type="PROSITE-ProRule" id="PRU00221"/>
    </source>
</evidence>
<proteinExistence type="predicted"/>
<dbReference type="PRINTS" id="PR00320">
    <property type="entry name" value="GPROTEINBRPT"/>
</dbReference>
<dbReference type="Proteomes" id="UP001162131">
    <property type="component" value="Unassembled WGS sequence"/>
</dbReference>
<dbReference type="InterPro" id="IPR020472">
    <property type="entry name" value="WD40_PAC1"/>
</dbReference>
<feature type="repeat" description="WD" evidence="3">
    <location>
        <begin position="571"/>
        <end position="605"/>
    </location>
</feature>
<dbReference type="SUPFAM" id="SSF50998">
    <property type="entry name" value="Quinoprotein alcohol dehydrogenase-like"/>
    <property type="match status" value="2"/>
</dbReference>
<feature type="repeat" description="WD" evidence="3">
    <location>
        <begin position="279"/>
        <end position="320"/>
    </location>
</feature>
<feature type="repeat" description="WD" evidence="3">
    <location>
        <begin position="447"/>
        <end position="488"/>
    </location>
</feature>
<feature type="repeat" description="WD" evidence="3">
    <location>
        <begin position="363"/>
        <end position="404"/>
    </location>
</feature>
<feature type="repeat" description="WD" evidence="3">
    <location>
        <begin position="488"/>
        <end position="529"/>
    </location>
</feature>
<feature type="transmembrane region" description="Helical" evidence="4">
    <location>
        <begin position="962"/>
        <end position="985"/>
    </location>
</feature>
<evidence type="ECO:0000256" key="2">
    <source>
        <dbReference type="ARBA" id="ARBA00022737"/>
    </source>
</evidence>
<dbReference type="PANTHER" id="PTHR19848:SF8">
    <property type="entry name" value="F-BOX AND WD REPEAT DOMAIN CONTAINING 7"/>
    <property type="match status" value="1"/>
</dbReference>
<feature type="repeat" description="WD" evidence="3">
    <location>
        <begin position="321"/>
        <end position="353"/>
    </location>
</feature>
<sequence>MEDLKQPLLPPHPSQQAPKHSFFTSYFLSDGSKRTKKSKMKKALSPQQTLLISKITDAETYILKNAETTVSTPFAINCLALSYDGFTLFYGSSNGNVSRYHKLEGKITDDVPLGYGQLYGICLDENNNRAAVCGESPIIRVFQLPRFELEFEFQGHTEQVNYITLSASHDLLYSASNDKTVRRWNMNKKTAERVIINHGGAVKCVAVTLDDRFVFSGGDDCLIRVFDNEFQEEVLNLKSHTGCVWSLATNPKSTCLASGGEDHKVIVWNIKDFTPLVIYTDHTERIKSLAFSADSCFLVSGSADFTIKVWDLDKERREVTLNAHIGQICDLLISPEQDFIISCSDDKSVKVWSFPQFLEEEVFKALGNNFTSVALTDKTKCVVSCGSDKAVRFWDPETDEASLILTSHGCGLKTCCSPDEKYMAVGDELGWLYVIDLKTKMLRDQAIQAHRGPIRDMCFTSDSTYLITGGGDSVILVWHIGTMENTPLKGHQQSIWSVCVSHDGETVISGSSDKTLRVWNVKTGSQRYCIQAQEQITTIAIDMNDRYIISGSSMGVVKIWNIFEKNQETIFKQHKDYVTSVYVLKDNETLLTSSKDKTIQIFSLKYRIPLTFLTRKQPILSMAVSSDEKLIVTGELEMIYLQENPLSSPNPRVLGPEENKQKFLTYMKSLINDIHPQHDPDMDSFIILPEFLNTLHFYAFLNYKEYLSASLSQKSAPIIPSKDGFHPLSICLLREMKGVRDEVVSALCKIGKLNPFILQMLENDLVDMNKKGFSLLGDLYDVIYQEANRRSLPKFCDKDADLPIVHISEHCRVRPEDFLDESMLSSQGMGITFYESYVRINFVMGSKESIDFLESLADCPNLDVLRSDLVQEIINYKWETARYTMMYQGGMFFTYMITLCVYTAFYIGNFYFQIVLSVVNMFLLFYECFQMMISGASYFEDIWNYVDWGRGMFMFIYLTSEWFHLLPDLMASIFALATFLSWLRGITYFRLLTTTRYLINLLFQVAVDISGFLILLLYSTLAFTFLFIVLERKMEVPVMLDYLKISYNLVLGNFEGEDYNIIEWMCLTCALIINPIIMLNLLISIIGDTYERVLSDSVAADAKELLDMIIEVESMMFTRRNVVSKQYIQVCKEYEKESDDGGWEGKLRALQNTIDKINTSNQQNSDLAMAKLKEQDKFLAEQTSRLDQILQYTKRQ</sequence>
<evidence type="ECO:0008006" key="7">
    <source>
        <dbReference type="Google" id="ProtNLM"/>
    </source>
</evidence>
<dbReference type="InterPro" id="IPR001680">
    <property type="entry name" value="WD40_rpt"/>
</dbReference>
<dbReference type="PANTHER" id="PTHR19848">
    <property type="entry name" value="WD40 REPEAT PROTEIN"/>
    <property type="match status" value="1"/>
</dbReference>
<reference evidence="5" key="1">
    <citation type="submission" date="2021-09" db="EMBL/GenBank/DDBJ databases">
        <authorList>
            <consortium name="AG Swart"/>
            <person name="Singh M."/>
            <person name="Singh A."/>
            <person name="Seah K."/>
            <person name="Emmerich C."/>
        </authorList>
    </citation>
    <scope>NUCLEOTIDE SEQUENCE</scope>
    <source>
        <strain evidence="5">ATCC30299</strain>
    </source>
</reference>
<dbReference type="InterPro" id="IPR015943">
    <property type="entry name" value="WD40/YVTN_repeat-like_dom_sf"/>
</dbReference>
<feature type="transmembrane region" description="Helical" evidence="4">
    <location>
        <begin position="885"/>
        <end position="907"/>
    </location>
</feature>
<dbReference type="InterPro" id="IPR011047">
    <property type="entry name" value="Quinoprotein_ADH-like_sf"/>
</dbReference>
<protein>
    <recommendedName>
        <fullName evidence="7">Ion transport domain-containing protein</fullName>
    </recommendedName>
</protein>
<gene>
    <name evidence="5" type="ORF">BSTOLATCC_MIC13005</name>
</gene>
<evidence type="ECO:0000256" key="1">
    <source>
        <dbReference type="ARBA" id="ARBA00022574"/>
    </source>
</evidence>
<dbReference type="PROSITE" id="PS00678">
    <property type="entry name" value="WD_REPEATS_1"/>
    <property type="match status" value="3"/>
</dbReference>
<keyword evidence="4" id="KW-1133">Transmembrane helix</keyword>
<accession>A0AAU9IN91</accession>
<dbReference type="PROSITE" id="PS50082">
    <property type="entry name" value="WD_REPEATS_2"/>
    <property type="match status" value="9"/>
</dbReference>
<dbReference type="Gene3D" id="2.130.10.10">
    <property type="entry name" value="YVTN repeat-like/Quinoprotein amine dehydrogenase"/>
    <property type="match status" value="3"/>
</dbReference>
<dbReference type="InterPro" id="IPR019775">
    <property type="entry name" value="WD40_repeat_CS"/>
</dbReference>
<keyword evidence="1 3" id="KW-0853">WD repeat</keyword>
<organism evidence="5 6">
    <name type="scientific">Blepharisma stoltei</name>
    <dbReference type="NCBI Taxonomy" id="1481888"/>
    <lineage>
        <taxon>Eukaryota</taxon>
        <taxon>Sar</taxon>
        <taxon>Alveolata</taxon>
        <taxon>Ciliophora</taxon>
        <taxon>Postciliodesmatophora</taxon>
        <taxon>Heterotrichea</taxon>
        <taxon>Heterotrichida</taxon>
        <taxon>Blepharismidae</taxon>
        <taxon>Blepharisma</taxon>
    </lineage>
</organism>
<comment type="caution">
    <text evidence="5">The sequence shown here is derived from an EMBL/GenBank/DDBJ whole genome shotgun (WGS) entry which is preliminary data.</text>
</comment>
<evidence type="ECO:0000313" key="6">
    <source>
        <dbReference type="Proteomes" id="UP001162131"/>
    </source>
</evidence>
<evidence type="ECO:0000256" key="4">
    <source>
        <dbReference type="SAM" id="Phobius"/>
    </source>
</evidence>
<keyword evidence="4" id="KW-0472">Membrane</keyword>
<dbReference type="AlphaFoldDB" id="A0AAU9IN91"/>
<feature type="repeat" description="WD" evidence="3">
    <location>
        <begin position="237"/>
        <end position="271"/>
    </location>
</feature>
<feature type="repeat" description="WD" evidence="3">
    <location>
        <begin position="195"/>
        <end position="236"/>
    </location>
</feature>
<feature type="transmembrane region" description="Helical" evidence="4">
    <location>
        <begin position="1061"/>
        <end position="1083"/>
    </location>
</feature>
<feature type="transmembrane region" description="Helical" evidence="4">
    <location>
        <begin position="997"/>
        <end position="1030"/>
    </location>
</feature>
<keyword evidence="6" id="KW-1185">Reference proteome</keyword>
<keyword evidence="4" id="KW-0812">Transmembrane</keyword>
<dbReference type="SMART" id="SM00320">
    <property type="entry name" value="WD40"/>
    <property type="match status" value="12"/>
</dbReference>
<dbReference type="CDD" id="cd00200">
    <property type="entry name" value="WD40"/>
    <property type="match status" value="2"/>
</dbReference>
<evidence type="ECO:0000313" key="5">
    <source>
        <dbReference type="EMBL" id="CAG9315231.1"/>
    </source>
</evidence>